<dbReference type="Gene3D" id="1.10.287.70">
    <property type="match status" value="1"/>
</dbReference>
<evidence type="ECO:0000256" key="1">
    <source>
        <dbReference type="SAM" id="Phobius"/>
    </source>
</evidence>
<accession>A0ABP0R6U4</accession>
<organism evidence="2 3">
    <name type="scientific">Durusdinium trenchii</name>
    <dbReference type="NCBI Taxonomy" id="1381693"/>
    <lineage>
        <taxon>Eukaryota</taxon>
        <taxon>Sar</taxon>
        <taxon>Alveolata</taxon>
        <taxon>Dinophyceae</taxon>
        <taxon>Suessiales</taxon>
        <taxon>Symbiodiniaceae</taxon>
        <taxon>Durusdinium</taxon>
    </lineage>
</organism>
<gene>
    <name evidence="2" type="ORF">SCF082_LOCUS45085</name>
</gene>
<evidence type="ECO:0000313" key="2">
    <source>
        <dbReference type="EMBL" id="CAK9095998.1"/>
    </source>
</evidence>
<reference evidence="2 3" key="1">
    <citation type="submission" date="2024-02" db="EMBL/GenBank/DDBJ databases">
        <authorList>
            <person name="Chen Y."/>
            <person name="Shah S."/>
            <person name="Dougan E. K."/>
            <person name="Thang M."/>
            <person name="Chan C."/>
        </authorList>
    </citation>
    <scope>NUCLEOTIDE SEQUENCE [LARGE SCALE GENOMIC DNA]</scope>
</reference>
<keyword evidence="1" id="KW-0812">Transmembrane</keyword>
<name>A0ABP0R6U4_9DINO</name>
<feature type="transmembrane region" description="Helical" evidence="1">
    <location>
        <begin position="187"/>
        <end position="213"/>
    </location>
</feature>
<dbReference type="GO" id="GO:0034220">
    <property type="term" value="P:monoatomic ion transmembrane transport"/>
    <property type="evidence" value="ECO:0007669"/>
    <property type="project" value="UniProtKB-KW"/>
</dbReference>
<keyword evidence="2" id="KW-0813">Transport</keyword>
<keyword evidence="1" id="KW-0472">Membrane</keyword>
<keyword evidence="3" id="KW-1185">Reference proteome</keyword>
<sequence length="214" mass="24193">MALYVYVSNGMFVLGADEHLLVEMLPFAKHCRADAPSHKRSVTQMRVASSCRYDPIWKALPGRCHFAPAFCWIIALPLRTCILLQICDTDERSIFLQIRSHLESAAGQMPLRTCDADEHSIFLQIRSHLESAAGQMWSIFLQTRSNLESAAKQNTKAQTASLTMSRFIFSDNAVQLIEDLQVKQPYIWIYCFLFMAIAAYVILNLVTAVICALD</sequence>
<keyword evidence="2" id="KW-0406">Ion transport</keyword>
<keyword evidence="2" id="KW-0407">Ion channel</keyword>
<proteinExistence type="predicted"/>
<protein>
    <submittedName>
        <fullName evidence="2">Sodium channel protein type 3 subunit alpha</fullName>
    </submittedName>
</protein>
<keyword evidence="1" id="KW-1133">Transmembrane helix</keyword>
<dbReference type="EMBL" id="CAXAMM010040884">
    <property type="protein sequence ID" value="CAK9095998.1"/>
    <property type="molecule type" value="Genomic_DNA"/>
</dbReference>
<dbReference type="Proteomes" id="UP001642464">
    <property type="component" value="Unassembled WGS sequence"/>
</dbReference>
<comment type="caution">
    <text evidence="2">The sequence shown here is derived from an EMBL/GenBank/DDBJ whole genome shotgun (WGS) entry which is preliminary data.</text>
</comment>
<evidence type="ECO:0000313" key="3">
    <source>
        <dbReference type="Proteomes" id="UP001642464"/>
    </source>
</evidence>